<dbReference type="InterPro" id="IPR050520">
    <property type="entry name" value="INO80/SWR1_helicase"/>
</dbReference>
<name>A0A8S3AD90_9BILA</name>
<dbReference type="InterPro" id="IPR038718">
    <property type="entry name" value="SNF2-like_sf"/>
</dbReference>
<evidence type="ECO:0000256" key="6">
    <source>
        <dbReference type="ARBA" id="ARBA00022853"/>
    </source>
</evidence>
<dbReference type="GO" id="GO:0016887">
    <property type="term" value="F:ATP hydrolysis activity"/>
    <property type="evidence" value="ECO:0007669"/>
    <property type="project" value="TreeGrafter"/>
</dbReference>
<dbReference type="GO" id="GO:0000812">
    <property type="term" value="C:Swr1 complex"/>
    <property type="evidence" value="ECO:0007669"/>
    <property type="project" value="TreeGrafter"/>
</dbReference>
<dbReference type="GO" id="GO:0005524">
    <property type="term" value="F:ATP binding"/>
    <property type="evidence" value="ECO:0007669"/>
    <property type="project" value="UniProtKB-KW"/>
</dbReference>
<dbReference type="Proteomes" id="UP000681720">
    <property type="component" value="Unassembled WGS sequence"/>
</dbReference>
<evidence type="ECO:0000256" key="3">
    <source>
        <dbReference type="ARBA" id="ARBA00022801"/>
    </source>
</evidence>
<dbReference type="GO" id="GO:0042393">
    <property type="term" value="F:histone binding"/>
    <property type="evidence" value="ECO:0007669"/>
    <property type="project" value="TreeGrafter"/>
</dbReference>
<feature type="non-terminal residue" evidence="10">
    <location>
        <position position="1"/>
    </location>
</feature>
<evidence type="ECO:0000256" key="8">
    <source>
        <dbReference type="ARBA" id="ARBA00023242"/>
    </source>
</evidence>
<dbReference type="EMBL" id="CAJOBH010128074">
    <property type="protein sequence ID" value="CAF4743846.1"/>
    <property type="molecule type" value="Genomic_DNA"/>
</dbReference>
<proteinExistence type="predicted"/>
<evidence type="ECO:0000256" key="7">
    <source>
        <dbReference type="ARBA" id="ARBA00023125"/>
    </source>
</evidence>
<dbReference type="InterPro" id="IPR027417">
    <property type="entry name" value="P-loop_NTPase"/>
</dbReference>
<sequence>VWGPHLIVVPTSVMLNWELEFKKWCPAFKILTYYGSVKERQLKRQGWTKVNAFHVCITSYKLVLQDAKAFRRKKWKYLILDEAQNIKNFKSQRWQTLLNFHSQRRLLLTGTPLQNSLMELWSLMHFLMPNLFASHQEFREWFSNPLTEMIEQGQMNTNDLLIKRLHKVLRPFILRRLKIDVEKQMPKKHEHVIMCHLSKRQRQLYDDFIQCRSTRDVIQQGHYMSVINILMQLRKVCNHPDLFESRPIISPFTIPKKTINCEIPKMIEKINLKNPYLNFDLPPNDTFLCFRIKFTLQATRDMIFDSINSIDEINRPTISLTSDIIERYRNSSLWYQANAPTRIIRNRPLVKLISPADFIDDEFQPENIYYEICKQRQRERLSRFELLCRLNTDRCQSRPLYGSDVLTQVELAMRPCNNLRRTTFSGFASCQDVHRQLNTVKDYLSTTDTLRKSIKSNKDILIDAQDILHRFVMCTAKVVASPIELCQFNGISRRDKTAQQKPMIEVISSTDFQ</sequence>
<feature type="non-terminal residue" evidence="10">
    <location>
        <position position="513"/>
    </location>
</feature>
<dbReference type="GO" id="GO:0004386">
    <property type="term" value="F:helicase activity"/>
    <property type="evidence" value="ECO:0007669"/>
    <property type="project" value="UniProtKB-KW"/>
</dbReference>
<evidence type="ECO:0000259" key="9">
    <source>
        <dbReference type="PROSITE" id="PS51192"/>
    </source>
</evidence>
<dbReference type="FunFam" id="3.40.50.10810:FF:000005">
    <property type="entry name" value="Photoperiod-independent early flowering 1"/>
    <property type="match status" value="1"/>
</dbReference>
<dbReference type="SUPFAM" id="SSF52540">
    <property type="entry name" value="P-loop containing nucleoside triphosphate hydrolases"/>
    <property type="match status" value="2"/>
</dbReference>
<dbReference type="Pfam" id="PF00176">
    <property type="entry name" value="SNF2-rel_dom"/>
    <property type="match status" value="1"/>
</dbReference>
<keyword evidence="7" id="KW-0238">DNA-binding</keyword>
<dbReference type="PANTHER" id="PTHR45685">
    <property type="entry name" value="HELICASE SRCAP-RELATED"/>
    <property type="match status" value="1"/>
</dbReference>
<evidence type="ECO:0000256" key="5">
    <source>
        <dbReference type="ARBA" id="ARBA00022840"/>
    </source>
</evidence>
<feature type="domain" description="Helicase ATP-binding" evidence="9">
    <location>
        <begin position="1"/>
        <end position="130"/>
    </location>
</feature>
<gene>
    <name evidence="11" type="ORF">BYL167_LOCUS45812</name>
    <name evidence="10" type="ORF">GIL414_LOCUS43847</name>
</gene>
<protein>
    <recommendedName>
        <fullName evidence="9">Helicase ATP-binding domain-containing protein</fullName>
    </recommendedName>
</protein>
<evidence type="ECO:0000256" key="1">
    <source>
        <dbReference type="ARBA" id="ARBA00004123"/>
    </source>
</evidence>
<evidence type="ECO:0000256" key="4">
    <source>
        <dbReference type="ARBA" id="ARBA00022806"/>
    </source>
</evidence>
<dbReference type="GO" id="GO:0003677">
    <property type="term" value="F:DNA binding"/>
    <property type="evidence" value="ECO:0007669"/>
    <property type="project" value="UniProtKB-KW"/>
</dbReference>
<evidence type="ECO:0000313" key="12">
    <source>
        <dbReference type="Proteomes" id="UP000681720"/>
    </source>
</evidence>
<evidence type="ECO:0000256" key="2">
    <source>
        <dbReference type="ARBA" id="ARBA00022741"/>
    </source>
</evidence>
<dbReference type="Gene3D" id="3.40.50.10810">
    <property type="entry name" value="Tandem AAA-ATPase domain"/>
    <property type="match status" value="1"/>
</dbReference>
<comment type="caution">
    <text evidence="10">The sequence shown here is derived from an EMBL/GenBank/DDBJ whole genome shotgun (WGS) entry which is preliminary data.</text>
</comment>
<keyword evidence="6" id="KW-0156">Chromatin regulator</keyword>
<dbReference type="InterPro" id="IPR000330">
    <property type="entry name" value="SNF2_N"/>
</dbReference>
<dbReference type="GO" id="GO:0006338">
    <property type="term" value="P:chromatin remodeling"/>
    <property type="evidence" value="ECO:0007669"/>
    <property type="project" value="TreeGrafter"/>
</dbReference>
<keyword evidence="8" id="KW-0539">Nucleus</keyword>
<dbReference type="PANTHER" id="PTHR45685:SF1">
    <property type="entry name" value="HELICASE SRCAP"/>
    <property type="match status" value="1"/>
</dbReference>
<dbReference type="EMBL" id="CAJOBJ010130956">
    <property type="protein sequence ID" value="CAF4720993.1"/>
    <property type="molecule type" value="Genomic_DNA"/>
</dbReference>
<dbReference type="PROSITE" id="PS51192">
    <property type="entry name" value="HELICASE_ATP_BIND_1"/>
    <property type="match status" value="1"/>
</dbReference>
<accession>A0A8S3AD90</accession>
<dbReference type="InterPro" id="IPR014001">
    <property type="entry name" value="Helicase_ATP-bd"/>
</dbReference>
<dbReference type="AlphaFoldDB" id="A0A8S3AD90"/>
<keyword evidence="4" id="KW-0347">Helicase</keyword>
<keyword evidence="2" id="KW-0547">Nucleotide-binding</keyword>
<keyword evidence="3" id="KW-0378">Hydrolase</keyword>
<evidence type="ECO:0000313" key="10">
    <source>
        <dbReference type="EMBL" id="CAF4720993.1"/>
    </source>
</evidence>
<comment type="subcellular location">
    <subcellularLocation>
        <location evidence="1">Nucleus</location>
    </subcellularLocation>
</comment>
<keyword evidence="5" id="KW-0067">ATP-binding</keyword>
<dbReference type="Proteomes" id="UP000681967">
    <property type="component" value="Unassembled WGS sequence"/>
</dbReference>
<reference evidence="10" key="1">
    <citation type="submission" date="2021-02" db="EMBL/GenBank/DDBJ databases">
        <authorList>
            <person name="Nowell W R."/>
        </authorList>
    </citation>
    <scope>NUCLEOTIDE SEQUENCE</scope>
</reference>
<dbReference type="Gene3D" id="1.20.120.850">
    <property type="entry name" value="SWI2/SNF2 ATPases, N-terminal domain"/>
    <property type="match status" value="1"/>
</dbReference>
<evidence type="ECO:0000313" key="11">
    <source>
        <dbReference type="EMBL" id="CAF4743846.1"/>
    </source>
</evidence>
<organism evidence="10 12">
    <name type="scientific">Rotaria magnacalcarata</name>
    <dbReference type="NCBI Taxonomy" id="392030"/>
    <lineage>
        <taxon>Eukaryota</taxon>
        <taxon>Metazoa</taxon>
        <taxon>Spiralia</taxon>
        <taxon>Gnathifera</taxon>
        <taxon>Rotifera</taxon>
        <taxon>Eurotatoria</taxon>
        <taxon>Bdelloidea</taxon>
        <taxon>Philodinida</taxon>
        <taxon>Philodinidae</taxon>
        <taxon>Rotaria</taxon>
    </lineage>
</organism>